<keyword evidence="2 4" id="KW-0472">Membrane</keyword>
<dbReference type="InterPro" id="IPR007450">
    <property type="entry name" value="BamE_dom"/>
</dbReference>
<keyword evidence="4" id="KW-0449">Lipoprotein</keyword>
<feature type="region of interest" description="Disordered" evidence="5">
    <location>
        <begin position="102"/>
        <end position="136"/>
    </location>
</feature>
<dbReference type="Gene3D" id="3.30.1450.10">
    <property type="match status" value="1"/>
</dbReference>
<dbReference type="RefSeq" id="WP_283175093.1">
    <property type="nucleotide sequence ID" value="NZ_JAPNOA010000058.1"/>
</dbReference>
<evidence type="ECO:0000256" key="5">
    <source>
        <dbReference type="SAM" id="MobiDB-lite"/>
    </source>
</evidence>
<dbReference type="GO" id="GO:0051205">
    <property type="term" value="P:protein insertion into membrane"/>
    <property type="evidence" value="ECO:0007669"/>
    <property type="project" value="UniProtKB-UniRule"/>
</dbReference>
<organism evidence="7 8">
    <name type="scientific">Parathalassolituus penaei</name>
    <dbReference type="NCBI Taxonomy" id="2997323"/>
    <lineage>
        <taxon>Bacteria</taxon>
        <taxon>Pseudomonadati</taxon>
        <taxon>Pseudomonadota</taxon>
        <taxon>Gammaproteobacteria</taxon>
        <taxon>Oceanospirillales</taxon>
        <taxon>Oceanospirillaceae</taxon>
        <taxon>Parathalassolituus</taxon>
    </lineage>
</organism>
<comment type="caution">
    <text evidence="7">The sequence shown here is derived from an EMBL/GenBank/DDBJ whole genome shotgun (WGS) entry which is preliminary data.</text>
</comment>
<name>A0A9X3EGR1_9GAMM</name>
<keyword evidence="3 4" id="KW-0998">Cell outer membrane</keyword>
<dbReference type="EMBL" id="JAPNOA010000058">
    <property type="protein sequence ID" value="MCY0966885.1"/>
    <property type="molecule type" value="Genomic_DNA"/>
</dbReference>
<dbReference type="GO" id="GO:0043165">
    <property type="term" value="P:Gram-negative-bacterium-type cell outer membrane assembly"/>
    <property type="evidence" value="ECO:0007669"/>
    <property type="project" value="UniProtKB-UniRule"/>
</dbReference>
<sequence>MTRATILTILLGIATLGGCVFPGVHKLNVQQGNIVTADMLEQLKPGMTQRQVEFVMGTPVLRNPFETQRWDYIYTLEQRDVVTKEYRIQVFFDANGRYTHYTGTLPEPEFHEDVDPGLETPDDKGPVNTIQPTPAG</sequence>
<dbReference type="InterPro" id="IPR037873">
    <property type="entry name" value="BamE-like"/>
</dbReference>
<protein>
    <recommendedName>
        <fullName evidence="4">Outer membrane protein assembly factor BamE</fullName>
    </recommendedName>
</protein>
<dbReference type="GO" id="GO:0030674">
    <property type="term" value="F:protein-macromolecule adaptor activity"/>
    <property type="evidence" value="ECO:0007669"/>
    <property type="project" value="TreeGrafter"/>
</dbReference>
<dbReference type="HAMAP" id="MF_00925">
    <property type="entry name" value="OM_assembly_BamE"/>
    <property type="match status" value="1"/>
</dbReference>
<comment type="similarity">
    <text evidence="4">Belongs to the BamE family.</text>
</comment>
<evidence type="ECO:0000256" key="4">
    <source>
        <dbReference type="HAMAP-Rule" id="MF_00925"/>
    </source>
</evidence>
<feature type="domain" description="Outer membrane protein assembly factor BamE" evidence="6">
    <location>
        <begin position="32"/>
        <end position="99"/>
    </location>
</feature>
<evidence type="ECO:0000313" key="7">
    <source>
        <dbReference type="EMBL" id="MCY0966885.1"/>
    </source>
</evidence>
<accession>A0A9X3EGR1</accession>
<comment type="subunit">
    <text evidence="4">Part of the Bam complex.</text>
</comment>
<dbReference type="Proteomes" id="UP001150830">
    <property type="component" value="Unassembled WGS sequence"/>
</dbReference>
<dbReference type="Pfam" id="PF04355">
    <property type="entry name" value="BamE"/>
    <property type="match status" value="1"/>
</dbReference>
<evidence type="ECO:0000256" key="1">
    <source>
        <dbReference type="ARBA" id="ARBA00022729"/>
    </source>
</evidence>
<comment type="function">
    <text evidence="4">Part of the outer membrane protein assembly complex, which is involved in assembly and insertion of beta-barrel proteins into the outer membrane.</text>
</comment>
<keyword evidence="1 4" id="KW-0732">Signal</keyword>
<evidence type="ECO:0000259" key="6">
    <source>
        <dbReference type="Pfam" id="PF04355"/>
    </source>
</evidence>
<keyword evidence="8" id="KW-1185">Reference proteome</keyword>
<keyword evidence="4" id="KW-0564">Palmitate</keyword>
<dbReference type="InterPro" id="IPR026592">
    <property type="entry name" value="BamE"/>
</dbReference>
<dbReference type="PROSITE" id="PS51257">
    <property type="entry name" value="PROKAR_LIPOPROTEIN"/>
    <property type="match status" value="1"/>
</dbReference>
<evidence type="ECO:0000313" key="8">
    <source>
        <dbReference type="Proteomes" id="UP001150830"/>
    </source>
</evidence>
<comment type="subcellular location">
    <subcellularLocation>
        <location evidence="4">Cell outer membrane</location>
        <topology evidence="4">Lipid-anchor</topology>
    </subcellularLocation>
</comment>
<dbReference type="GO" id="GO:1990063">
    <property type="term" value="C:Bam protein complex"/>
    <property type="evidence" value="ECO:0007669"/>
    <property type="project" value="TreeGrafter"/>
</dbReference>
<evidence type="ECO:0000256" key="2">
    <source>
        <dbReference type="ARBA" id="ARBA00023136"/>
    </source>
</evidence>
<gene>
    <name evidence="4" type="primary">bamE</name>
    <name evidence="7" type="ORF">OUO13_17040</name>
</gene>
<proteinExistence type="inferred from homology"/>
<evidence type="ECO:0000256" key="3">
    <source>
        <dbReference type="ARBA" id="ARBA00023237"/>
    </source>
</evidence>
<dbReference type="PANTHER" id="PTHR37482:SF1">
    <property type="entry name" value="OUTER MEMBRANE PROTEIN ASSEMBLY FACTOR BAME"/>
    <property type="match status" value="1"/>
</dbReference>
<dbReference type="AlphaFoldDB" id="A0A9X3EGR1"/>
<dbReference type="PANTHER" id="PTHR37482">
    <property type="entry name" value="OUTER MEMBRANE PROTEIN ASSEMBLY FACTOR BAME"/>
    <property type="match status" value="1"/>
</dbReference>
<reference evidence="7" key="1">
    <citation type="submission" date="2022-11" db="EMBL/GenBank/DDBJ databases">
        <title>Parathalassolutuus dongxingensis gen. nov., sp. nov., a novel member of family Oceanospirillaceae isolated from a coastal shrimp pond in Guangxi, China.</title>
        <authorList>
            <person name="Chen H."/>
        </authorList>
    </citation>
    <scope>NUCLEOTIDE SEQUENCE</scope>
    <source>
        <strain evidence="7">G-43</strain>
    </source>
</reference>